<keyword evidence="2" id="KW-0812">Transmembrane</keyword>
<feature type="compositionally biased region" description="Polar residues" evidence="1">
    <location>
        <begin position="213"/>
        <end position="229"/>
    </location>
</feature>
<feature type="transmembrane region" description="Helical" evidence="2">
    <location>
        <begin position="138"/>
        <end position="161"/>
    </location>
</feature>
<evidence type="ECO:0000313" key="3">
    <source>
        <dbReference type="EMBL" id="KAJ2866434.1"/>
    </source>
</evidence>
<dbReference type="Proteomes" id="UP001140074">
    <property type="component" value="Unassembled WGS sequence"/>
</dbReference>
<feature type="compositionally biased region" description="Low complexity" evidence="1">
    <location>
        <begin position="240"/>
        <end position="252"/>
    </location>
</feature>
<feature type="region of interest" description="Disordered" evidence="1">
    <location>
        <begin position="207"/>
        <end position="261"/>
    </location>
</feature>
<feature type="transmembrane region" description="Helical" evidence="2">
    <location>
        <begin position="75"/>
        <end position="96"/>
    </location>
</feature>
<organism evidence="3 4">
    <name type="scientific">Coemansia aciculifera</name>
    <dbReference type="NCBI Taxonomy" id="417176"/>
    <lineage>
        <taxon>Eukaryota</taxon>
        <taxon>Fungi</taxon>
        <taxon>Fungi incertae sedis</taxon>
        <taxon>Zoopagomycota</taxon>
        <taxon>Kickxellomycotina</taxon>
        <taxon>Kickxellomycetes</taxon>
        <taxon>Kickxellales</taxon>
        <taxon>Kickxellaceae</taxon>
        <taxon>Coemansia</taxon>
    </lineage>
</organism>
<gene>
    <name evidence="3" type="ORF">GGH94_001553</name>
</gene>
<feature type="transmembrane region" description="Helical" evidence="2">
    <location>
        <begin position="108"/>
        <end position="132"/>
    </location>
</feature>
<feature type="transmembrane region" description="Helical" evidence="2">
    <location>
        <begin position="32"/>
        <end position="55"/>
    </location>
</feature>
<evidence type="ECO:0000256" key="2">
    <source>
        <dbReference type="SAM" id="Phobius"/>
    </source>
</evidence>
<keyword evidence="2" id="KW-1133">Transmembrane helix</keyword>
<keyword evidence="4" id="KW-1185">Reference proteome</keyword>
<evidence type="ECO:0000256" key="1">
    <source>
        <dbReference type="SAM" id="MobiDB-lite"/>
    </source>
</evidence>
<reference evidence="3" key="1">
    <citation type="submission" date="2022-07" db="EMBL/GenBank/DDBJ databases">
        <title>Phylogenomic reconstructions and comparative analyses of Kickxellomycotina fungi.</title>
        <authorList>
            <person name="Reynolds N.K."/>
            <person name="Stajich J.E."/>
            <person name="Barry K."/>
            <person name="Grigoriev I.V."/>
            <person name="Crous P."/>
            <person name="Smith M.E."/>
        </authorList>
    </citation>
    <scope>NUCLEOTIDE SEQUENCE</scope>
    <source>
        <strain evidence="3">RSA 476</strain>
    </source>
</reference>
<feature type="transmembrane region" description="Helical" evidence="2">
    <location>
        <begin position="6"/>
        <end position="25"/>
    </location>
</feature>
<sequence>MALGVLMFNAMLQMRIYQFLFVFVWKQRAEGLYFIIPTAYIFLLSTIYAAVAFMMQPSLGFAYDPDTNGCLAQNPIYFTGVALVVIQAGITGGLLYKVRKAESCFNEFKEFAIIAGVALFAGIVALALRIVAQNTGKLVLAGVVTIAVVCLSQQVYFWLILGRTIYNCARHGEKFQRDFVEKIDANGLSEVYEMACRYPLGEISSMSDAGRSRNVSARQSGATAGSRFSGNIPAPENESKQPQQAKQPARQSGEALSYYGM</sequence>
<comment type="caution">
    <text evidence="3">The sequence shown here is derived from an EMBL/GenBank/DDBJ whole genome shotgun (WGS) entry which is preliminary data.</text>
</comment>
<dbReference type="EMBL" id="JANBUY010000038">
    <property type="protein sequence ID" value="KAJ2866434.1"/>
    <property type="molecule type" value="Genomic_DNA"/>
</dbReference>
<protein>
    <submittedName>
        <fullName evidence="3">Uncharacterized protein</fullName>
    </submittedName>
</protein>
<proteinExistence type="predicted"/>
<name>A0A9W8M7K2_9FUNG</name>
<keyword evidence="2" id="KW-0472">Membrane</keyword>
<dbReference type="AlphaFoldDB" id="A0A9W8M7K2"/>
<accession>A0A9W8M7K2</accession>
<evidence type="ECO:0000313" key="4">
    <source>
        <dbReference type="Proteomes" id="UP001140074"/>
    </source>
</evidence>